<proteinExistence type="predicted"/>
<dbReference type="AlphaFoldDB" id="J0DAA9"/>
<dbReference type="KEGG" id="adl:AURDEDRAFT_173831"/>
<evidence type="ECO:0000313" key="2">
    <source>
        <dbReference type="EMBL" id="EJD37074.1"/>
    </source>
</evidence>
<accession>J0DAA9</accession>
<gene>
    <name evidence="2" type="ORF">AURDEDRAFT_173831</name>
</gene>
<dbReference type="OrthoDB" id="10530066at2759"/>
<keyword evidence="1" id="KW-0732">Signal</keyword>
<dbReference type="EMBL" id="JH687847">
    <property type="protein sequence ID" value="EJD37074.1"/>
    <property type="molecule type" value="Genomic_DNA"/>
</dbReference>
<feature type="signal peptide" evidence="1">
    <location>
        <begin position="1"/>
        <end position="19"/>
    </location>
</feature>
<feature type="chain" id="PRO_5003732610" evidence="1">
    <location>
        <begin position="20"/>
        <end position="92"/>
    </location>
</feature>
<evidence type="ECO:0000256" key="1">
    <source>
        <dbReference type="SAM" id="SignalP"/>
    </source>
</evidence>
<reference evidence="3" key="1">
    <citation type="journal article" date="2012" name="Science">
        <title>The Paleozoic origin of enzymatic lignin decomposition reconstructed from 31 fungal genomes.</title>
        <authorList>
            <person name="Floudas D."/>
            <person name="Binder M."/>
            <person name="Riley R."/>
            <person name="Barry K."/>
            <person name="Blanchette R.A."/>
            <person name="Henrissat B."/>
            <person name="Martinez A.T."/>
            <person name="Otillar R."/>
            <person name="Spatafora J.W."/>
            <person name="Yadav J.S."/>
            <person name="Aerts A."/>
            <person name="Benoit I."/>
            <person name="Boyd A."/>
            <person name="Carlson A."/>
            <person name="Copeland A."/>
            <person name="Coutinho P.M."/>
            <person name="de Vries R.P."/>
            <person name="Ferreira P."/>
            <person name="Findley K."/>
            <person name="Foster B."/>
            <person name="Gaskell J."/>
            <person name="Glotzer D."/>
            <person name="Gorecki P."/>
            <person name="Heitman J."/>
            <person name="Hesse C."/>
            <person name="Hori C."/>
            <person name="Igarashi K."/>
            <person name="Jurgens J.A."/>
            <person name="Kallen N."/>
            <person name="Kersten P."/>
            <person name="Kohler A."/>
            <person name="Kuees U."/>
            <person name="Kumar T.K.A."/>
            <person name="Kuo A."/>
            <person name="LaButti K."/>
            <person name="Larrondo L.F."/>
            <person name="Lindquist E."/>
            <person name="Ling A."/>
            <person name="Lombard V."/>
            <person name="Lucas S."/>
            <person name="Lundell T."/>
            <person name="Martin R."/>
            <person name="McLaughlin D.J."/>
            <person name="Morgenstern I."/>
            <person name="Morin E."/>
            <person name="Murat C."/>
            <person name="Nagy L.G."/>
            <person name="Nolan M."/>
            <person name="Ohm R.A."/>
            <person name="Patyshakuliyeva A."/>
            <person name="Rokas A."/>
            <person name="Ruiz-Duenas F.J."/>
            <person name="Sabat G."/>
            <person name="Salamov A."/>
            <person name="Samejima M."/>
            <person name="Schmutz J."/>
            <person name="Slot J.C."/>
            <person name="St John F."/>
            <person name="Stenlid J."/>
            <person name="Sun H."/>
            <person name="Sun S."/>
            <person name="Syed K."/>
            <person name="Tsang A."/>
            <person name="Wiebenga A."/>
            <person name="Young D."/>
            <person name="Pisabarro A."/>
            <person name="Eastwood D.C."/>
            <person name="Martin F."/>
            <person name="Cullen D."/>
            <person name="Grigoriev I.V."/>
            <person name="Hibbett D.S."/>
        </authorList>
    </citation>
    <scope>NUCLEOTIDE SEQUENCE [LARGE SCALE GENOMIC DNA]</scope>
    <source>
        <strain evidence="3">TFB10046</strain>
    </source>
</reference>
<sequence length="92" mass="9802">MRLSFAIVALSAVFAVASPADLVSREPCYELGRRACPIVPCPRGLPQSLAKREAAAFACRSGSELERRAFEEGAAVARQLGCPPQHCDDDGN</sequence>
<organism evidence="2 3">
    <name type="scientific">Auricularia subglabra (strain TFB-10046 / SS5)</name>
    <name type="common">White-rot fungus</name>
    <name type="synonym">Auricularia delicata (strain TFB10046)</name>
    <dbReference type="NCBI Taxonomy" id="717982"/>
    <lineage>
        <taxon>Eukaryota</taxon>
        <taxon>Fungi</taxon>
        <taxon>Dikarya</taxon>
        <taxon>Basidiomycota</taxon>
        <taxon>Agaricomycotina</taxon>
        <taxon>Agaricomycetes</taxon>
        <taxon>Auriculariales</taxon>
        <taxon>Auriculariaceae</taxon>
        <taxon>Auricularia</taxon>
    </lineage>
</organism>
<keyword evidence="3" id="KW-1185">Reference proteome</keyword>
<name>J0DAA9_AURST</name>
<dbReference type="Proteomes" id="UP000006514">
    <property type="component" value="Unassembled WGS sequence"/>
</dbReference>
<dbReference type="InParanoid" id="J0DAA9"/>
<evidence type="ECO:0000313" key="3">
    <source>
        <dbReference type="Proteomes" id="UP000006514"/>
    </source>
</evidence>
<protein>
    <submittedName>
        <fullName evidence="2">Uncharacterized protein</fullName>
    </submittedName>
</protein>